<feature type="chain" id="PRO_5045182900" evidence="1">
    <location>
        <begin position="25"/>
        <end position="187"/>
    </location>
</feature>
<evidence type="ECO:0000313" key="4">
    <source>
        <dbReference type="Proteomes" id="UP001597369"/>
    </source>
</evidence>
<evidence type="ECO:0000256" key="1">
    <source>
        <dbReference type="SAM" id="SignalP"/>
    </source>
</evidence>
<organism evidence="3 4">
    <name type="scientific">Pontibacter silvestris</name>
    <dbReference type="NCBI Taxonomy" id="2305183"/>
    <lineage>
        <taxon>Bacteria</taxon>
        <taxon>Pseudomonadati</taxon>
        <taxon>Bacteroidota</taxon>
        <taxon>Cytophagia</taxon>
        <taxon>Cytophagales</taxon>
        <taxon>Hymenobacteraceae</taxon>
        <taxon>Pontibacter</taxon>
    </lineage>
</organism>
<evidence type="ECO:0000313" key="3">
    <source>
        <dbReference type="EMBL" id="MFD2065833.1"/>
    </source>
</evidence>
<feature type="signal peptide" evidence="1">
    <location>
        <begin position="1"/>
        <end position="24"/>
    </location>
</feature>
<gene>
    <name evidence="3" type="ORF">ACFSKU_02985</name>
</gene>
<name>A0ABW4WUF5_9BACT</name>
<reference evidence="4" key="1">
    <citation type="journal article" date="2019" name="Int. J. Syst. Evol. Microbiol.">
        <title>The Global Catalogue of Microorganisms (GCM) 10K type strain sequencing project: providing services to taxonomists for standard genome sequencing and annotation.</title>
        <authorList>
            <consortium name="The Broad Institute Genomics Platform"/>
            <consortium name="The Broad Institute Genome Sequencing Center for Infectious Disease"/>
            <person name="Wu L."/>
            <person name="Ma J."/>
        </authorList>
    </citation>
    <scope>NUCLEOTIDE SEQUENCE [LARGE SCALE GENOMIC DNA]</scope>
    <source>
        <strain evidence="4">JCM 16545</strain>
    </source>
</reference>
<dbReference type="Pfam" id="PF16117">
    <property type="entry name" value="DUF4833"/>
    <property type="match status" value="1"/>
</dbReference>
<dbReference type="EMBL" id="JBHUHV010000010">
    <property type="protein sequence ID" value="MFD2065833.1"/>
    <property type="molecule type" value="Genomic_DNA"/>
</dbReference>
<keyword evidence="1" id="KW-0732">Signal</keyword>
<dbReference type="Proteomes" id="UP001597369">
    <property type="component" value="Unassembled WGS sequence"/>
</dbReference>
<feature type="domain" description="DUF4833" evidence="2">
    <location>
        <begin position="47"/>
        <end position="184"/>
    </location>
</feature>
<sequence length="187" mass="21444">MKKKIISVVVLLMLCCLRGTEATASDTVLVNVQDTLPVPKGIRNMMFYVQRDPNANTVVYELNLLEQGIPDEKDPIHPFWIRYADGGERKELNYIQRKFAYGLNSKKLGKDSYELKFVCYSKLPLYLRKGTNGKFHVYATINDKQAILNRIFVRIEGGTFWVPNVLYFELKGTDAVTGKVVSERFKP</sequence>
<evidence type="ECO:0000259" key="2">
    <source>
        <dbReference type="Pfam" id="PF16117"/>
    </source>
</evidence>
<accession>A0ABW4WUF5</accession>
<comment type="caution">
    <text evidence="3">The sequence shown here is derived from an EMBL/GenBank/DDBJ whole genome shotgun (WGS) entry which is preliminary data.</text>
</comment>
<proteinExistence type="predicted"/>
<keyword evidence="4" id="KW-1185">Reference proteome</keyword>
<dbReference type="RefSeq" id="WP_229962760.1">
    <property type="nucleotide sequence ID" value="NZ_JAJJWI010000032.1"/>
</dbReference>
<protein>
    <submittedName>
        <fullName evidence="3">DUF4833 domain-containing protein</fullName>
    </submittedName>
</protein>
<dbReference type="InterPro" id="IPR032269">
    <property type="entry name" value="DUF4833"/>
</dbReference>